<organism evidence="2 3">
    <name type="scientific">Haloarcula saliterrae</name>
    <dbReference type="NCBI Taxonomy" id="2950534"/>
    <lineage>
        <taxon>Archaea</taxon>
        <taxon>Methanobacteriati</taxon>
        <taxon>Methanobacteriota</taxon>
        <taxon>Stenosarchaea group</taxon>
        <taxon>Halobacteria</taxon>
        <taxon>Halobacteriales</taxon>
        <taxon>Haloarculaceae</taxon>
        <taxon>Haloarcula</taxon>
    </lineage>
</organism>
<evidence type="ECO:0000313" key="2">
    <source>
        <dbReference type="EMBL" id="MDS0261604.1"/>
    </source>
</evidence>
<evidence type="ECO:0008006" key="4">
    <source>
        <dbReference type="Google" id="ProtNLM"/>
    </source>
</evidence>
<gene>
    <name evidence="2" type="ORF">NDI56_19565</name>
</gene>
<feature type="region of interest" description="Disordered" evidence="1">
    <location>
        <begin position="56"/>
        <end position="91"/>
    </location>
</feature>
<keyword evidence="3" id="KW-1185">Reference proteome</keyword>
<comment type="caution">
    <text evidence="2">The sequence shown here is derived from an EMBL/GenBank/DDBJ whole genome shotgun (WGS) entry which is preliminary data.</text>
</comment>
<dbReference type="RefSeq" id="WP_310921509.1">
    <property type="nucleotide sequence ID" value="NZ_JAMQON010000007.1"/>
</dbReference>
<protein>
    <recommendedName>
        <fullName evidence="4">Methyl-accepting chemotaxis protein</fullName>
    </recommendedName>
</protein>
<dbReference type="Proteomes" id="UP001259659">
    <property type="component" value="Unassembled WGS sequence"/>
</dbReference>
<evidence type="ECO:0000256" key="1">
    <source>
        <dbReference type="SAM" id="MobiDB-lite"/>
    </source>
</evidence>
<accession>A0ABU2FH63</accession>
<proteinExistence type="predicted"/>
<dbReference type="EMBL" id="JAMQON010000007">
    <property type="protein sequence ID" value="MDS0261604.1"/>
    <property type="molecule type" value="Genomic_DNA"/>
</dbReference>
<sequence length="91" mass="9416">MTKTNPREPDATTLGTSLTTLSASADGLSRSVTALNRAMDDLQLSTERWSERQRVASESLSRAADSLGTVSAGEPDAAAESASDGFAPADD</sequence>
<evidence type="ECO:0000313" key="3">
    <source>
        <dbReference type="Proteomes" id="UP001259659"/>
    </source>
</evidence>
<reference evidence="2 3" key="1">
    <citation type="submission" date="2022-06" db="EMBL/GenBank/DDBJ databases">
        <title>Haloarcula sp. a new haloarchaeum isolate from saline soil.</title>
        <authorList>
            <person name="Strakova D."/>
            <person name="Galisteo C."/>
            <person name="Sanchez-Porro C."/>
            <person name="Ventosa A."/>
        </authorList>
    </citation>
    <scope>NUCLEOTIDE SEQUENCE [LARGE SCALE GENOMIC DNA]</scope>
    <source>
        <strain evidence="2 3">S1CR25-12</strain>
    </source>
</reference>
<name>A0ABU2FH63_9EURY</name>